<dbReference type="Pfam" id="PF08240">
    <property type="entry name" value="ADH_N"/>
    <property type="match status" value="1"/>
</dbReference>
<feature type="domain" description="Enoyl reductase (ER)" evidence="2">
    <location>
        <begin position="50"/>
        <end position="383"/>
    </location>
</feature>
<dbReference type="Proteomes" id="UP001515480">
    <property type="component" value="Unassembled WGS sequence"/>
</dbReference>
<dbReference type="Gene3D" id="3.40.50.720">
    <property type="entry name" value="NAD(P)-binding Rossmann-like Domain"/>
    <property type="match status" value="1"/>
</dbReference>
<comment type="caution">
    <text evidence="4">The sequence shown here is derived from an EMBL/GenBank/DDBJ whole genome shotgun (WGS) entry which is preliminary data.</text>
</comment>
<name>A0AB34JAL2_PRYPA</name>
<evidence type="ECO:0000313" key="4">
    <source>
        <dbReference type="EMBL" id="KAL1515475.1"/>
    </source>
</evidence>
<dbReference type="EMBL" id="JBGBPQ010000011">
    <property type="protein sequence ID" value="KAL1515475.1"/>
    <property type="molecule type" value="Genomic_DNA"/>
</dbReference>
<dbReference type="InterPro" id="IPR020843">
    <property type="entry name" value="ER"/>
</dbReference>
<dbReference type="InterPro" id="IPR036291">
    <property type="entry name" value="NAD(P)-bd_dom_sf"/>
</dbReference>
<keyword evidence="5" id="KW-1185">Reference proteome</keyword>
<dbReference type="CDD" id="cd08267">
    <property type="entry name" value="MDR1"/>
    <property type="match status" value="1"/>
</dbReference>
<gene>
    <name evidence="4" type="ORF">AB1Y20_002099</name>
    <name evidence="3" type="ORF">AB1Y20_016167</name>
</gene>
<keyword evidence="1" id="KW-0732">Signal</keyword>
<dbReference type="InterPro" id="IPR013154">
    <property type="entry name" value="ADH-like_N"/>
</dbReference>
<dbReference type="InterPro" id="IPR011032">
    <property type="entry name" value="GroES-like_sf"/>
</dbReference>
<dbReference type="PANTHER" id="PTHR11695:SF648">
    <property type="entry name" value="ZINC-BINDING OXIDOREDUCTASE"/>
    <property type="match status" value="1"/>
</dbReference>
<protein>
    <recommendedName>
        <fullName evidence="2">Enoyl reductase (ER) domain-containing protein</fullName>
    </recommendedName>
</protein>
<dbReference type="SMART" id="SM00829">
    <property type="entry name" value="PKS_ER"/>
    <property type="match status" value="1"/>
</dbReference>
<dbReference type="InterPro" id="IPR050700">
    <property type="entry name" value="YIM1/Zinc_Alcohol_DH_Fams"/>
</dbReference>
<feature type="signal peptide" evidence="1">
    <location>
        <begin position="1"/>
        <end position="24"/>
    </location>
</feature>
<dbReference type="PROSITE" id="PS01162">
    <property type="entry name" value="QOR_ZETA_CRYSTAL"/>
    <property type="match status" value="1"/>
</dbReference>
<dbReference type="SUPFAM" id="SSF51735">
    <property type="entry name" value="NAD(P)-binding Rossmann-fold domains"/>
    <property type="match status" value="1"/>
</dbReference>
<dbReference type="GO" id="GO:0008270">
    <property type="term" value="F:zinc ion binding"/>
    <property type="evidence" value="ECO:0007669"/>
    <property type="project" value="InterPro"/>
</dbReference>
<dbReference type="EMBL" id="JBGBPQ010000029">
    <property type="protein sequence ID" value="KAL1496204.1"/>
    <property type="molecule type" value="Genomic_DNA"/>
</dbReference>
<dbReference type="PANTHER" id="PTHR11695">
    <property type="entry name" value="ALCOHOL DEHYDROGENASE RELATED"/>
    <property type="match status" value="1"/>
</dbReference>
<dbReference type="InterPro" id="IPR002364">
    <property type="entry name" value="Quin_OxRdtase/zeta-crystal_CS"/>
</dbReference>
<proteinExistence type="predicted"/>
<dbReference type="Pfam" id="PF13602">
    <property type="entry name" value="ADH_zinc_N_2"/>
    <property type="match status" value="1"/>
</dbReference>
<evidence type="ECO:0000313" key="5">
    <source>
        <dbReference type="Proteomes" id="UP001515480"/>
    </source>
</evidence>
<organism evidence="4 5">
    <name type="scientific">Prymnesium parvum</name>
    <name type="common">Toxic golden alga</name>
    <dbReference type="NCBI Taxonomy" id="97485"/>
    <lineage>
        <taxon>Eukaryota</taxon>
        <taxon>Haptista</taxon>
        <taxon>Haptophyta</taxon>
        <taxon>Prymnesiophyceae</taxon>
        <taxon>Prymnesiales</taxon>
        <taxon>Prymnesiaceae</taxon>
        <taxon>Prymnesium</taxon>
    </lineage>
</organism>
<accession>A0AB34JAL2</accession>
<dbReference type="GO" id="GO:0016491">
    <property type="term" value="F:oxidoreductase activity"/>
    <property type="evidence" value="ECO:0007669"/>
    <property type="project" value="InterPro"/>
</dbReference>
<sequence>MISLPPRPSAPLLALALLGSAVLGVSMRSQIMAATDESALMSGIAASAFGLPSAVLRLHSDLPQPPVPPGKMLLRTAACSLSPGDWRMLSGDASALKYPAAFPYVPGLDVCGEVVHAVPPFAAGDFVIATWGGAFGVGGLAQYSVVDPALAVQKPAGMGCVEGAALANSAGHALSALRAAAVKPGDRLLILGGSGGVGTAAIQLARTAEFNVSFLAATSSDTALLRSLGVDRPVNYSSENWYDLPEFHEAPFDVIIDCAVGVAAWRRANVRSSVLRRGGRWLAVVLNEWHIRATSIFHLFPILFPPLGRMLWSKICSPFGANQYIMYLGGLDRGVMSEVIQLAEGGQLKAVIDPSGPFPFTSEGGIAAFDLLRSRHAKGKIVVSIE</sequence>
<dbReference type="SUPFAM" id="SSF50129">
    <property type="entry name" value="GroES-like"/>
    <property type="match status" value="1"/>
</dbReference>
<dbReference type="Gene3D" id="3.90.180.10">
    <property type="entry name" value="Medium-chain alcohol dehydrogenases, catalytic domain"/>
    <property type="match status" value="1"/>
</dbReference>
<evidence type="ECO:0000313" key="3">
    <source>
        <dbReference type="EMBL" id="KAL1496204.1"/>
    </source>
</evidence>
<evidence type="ECO:0000259" key="2">
    <source>
        <dbReference type="SMART" id="SM00829"/>
    </source>
</evidence>
<reference evidence="4 5" key="1">
    <citation type="journal article" date="2024" name="Science">
        <title>Giant polyketide synthase enzymes in the biosynthesis of giant marine polyether toxins.</title>
        <authorList>
            <person name="Fallon T.R."/>
            <person name="Shende V.V."/>
            <person name="Wierzbicki I.H."/>
            <person name="Pendleton A.L."/>
            <person name="Watervoot N.F."/>
            <person name="Auber R.P."/>
            <person name="Gonzalez D.J."/>
            <person name="Wisecaver J.H."/>
            <person name="Moore B.S."/>
        </authorList>
    </citation>
    <scope>NUCLEOTIDE SEQUENCE [LARGE SCALE GENOMIC DNA]</scope>
    <source>
        <strain evidence="4 5">12B1</strain>
    </source>
</reference>
<evidence type="ECO:0000256" key="1">
    <source>
        <dbReference type="SAM" id="SignalP"/>
    </source>
</evidence>
<feature type="chain" id="PRO_5044172788" description="Enoyl reductase (ER) domain-containing protein" evidence="1">
    <location>
        <begin position="25"/>
        <end position="386"/>
    </location>
</feature>
<dbReference type="AlphaFoldDB" id="A0AB34JAL2"/>